<dbReference type="InterPro" id="IPR052035">
    <property type="entry name" value="ZnF_BED_domain_contain"/>
</dbReference>
<dbReference type="Proteomes" id="UP000823399">
    <property type="component" value="Unassembled WGS sequence"/>
</dbReference>
<evidence type="ECO:0000256" key="3">
    <source>
        <dbReference type="ARBA" id="ARBA00022771"/>
    </source>
</evidence>
<organism evidence="6 7">
    <name type="scientific">Suillus discolor</name>
    <dbReference type="NCBI Taxonomy" id="1912936"/>
    <lineage>
        <taxon>Eukaryota</taxon>
        <taxon>Fungi</taxon>
        <taxon>Dikarya</taxon>
        <taxon>Basidiomycota</taxon>
        <taxon>Agaricomycotina</taxon>
        <taxon>Agaricomycetes</taxon>
        <taxon>Agaricomycetidae</taxon>
        <taxon>Boletales</taxon>
        <taxon>Suillineae</taxon>
        <taxon>Suillaceae</taxon>
        <taxon>Suillus</taxon>
    </lineage>
</organism>
<protein>
    <recommendedName>
        <fullName evidence="8">DUF659 domain-containing protein</fullName>
    </recommendedName>
</protein>
<evidence type="ECO:0000256" key="1">
    <source>
        <dbReference type="ARBA" id="ARBA00004123"/>
    </source>
</evidence>
<sequence length="235" mass="26238">MSQSNFFAATARQWVSPVYAFFHPTPNIVEIGGWRAHEFKCQAKGCKAKVQCFLDKEDVLQAANQAKDANEVRKKIVSSFLRNGSITASFECKGKGKVTYSHRQHTRAETNLRPFEIVKDKGFQSLMKTGRPEYYILSPSTVARDVQMRIAGMIKGYPGKVNFTTDGWTSPNHRAFVAVSVHLKLNGKPLTLPLDIIEVAKLIESQSHTGEELAQTFADILEEYGISEKVSQLLG</sequence>
<comment type="subcellular location">
    <subcellularLocation>
        <location evidence="1">Nucleus</location>
    </subcellularLocation>
</comment>
<dbReference type="SUPFAM" id="SSF140996">
    <property type="entry name" value="Hermes dimerisation domain"/>
    <property type="match status" value="1"/>
</dbReference>
<dbReference type="PANTHER" id="PTHR46481:SF10">
    <property type="entry name" value="ZINC FINGER BED DOMAIN-CONTAINING PROTEIN 39"/>
    <property type="match status" value="1"/>
</dbReference>
<keyword evidence="4" id="KW-0862">Zinc</keyword>
<dbReference type="OrthoDB" id="2677917at2759"/>
<keyword evidence="5" id="KW-0539">Nucleus</keyword>
<keyword evidence="7" id="KW-1185">Reference proteome</keyword>
<gene>
    <name evidence="6" type="ORF">F5147DRAFT_741689</name>
</gene>
<accession>A0A9P7K230</accession>
<reference evidence="6" key="1">
    <citation type="journal article" date="2020" name="New Phytol.">
        <title>Comparative genomics reveals dynamic genome evolution in host specialist ectomycorrhizal fungi.</title>
        <authorList>
            <person name="Lofgren L.A."/>
            <person name="Nguyen N.H."/>
            <person name="Vilgalys R."/>
            <person name="Ruytinx J."/>
            <person name="Liao H.L."/>
            <person name="Branco S."/>
            <person name="Kuo A."/>
            <person name="LaButti K."/>
            <person name="Lipzen A."/>
            <person name="Andreopoulos W."/>
            <person name="Pangilinan J."/>
            <person name="Riley R."/>
            <person name="Hundley H."/>
            <person name="Na H."/>
            <person name="Barry K."/>
            <person name="Grigoriev I.V."/>
            <person name="Stajich J.E."/>
            <person name="Kennedy P.G."/>
        </authorList>
    </citation>
    <scope>NUCLEOTIDE SEQUENCE</scope>
    <source>
        <strain evidence="6">FC423</strain>
    </source>
</reference>
<evidence type="ECO:0000256" key="4">
    <source>
        <dbReference type="ARBA" id="ARBA00022833"/>
    </source>
</evidence>
<evidence type="ECO:0000313" key="7">
    <source>
        <dbReference type="Proteomes" id="UP000823399"/>
    </source>
</evidence>
<evidence type="ECO:0000313" key="6">
    <source>
        <dbReference type="EMBL" id="KAG2120772.1"/>
    </source>
</evidence>
<dbReference type="GeneID" id="64701752"/>
<evidence type="ECO:0000256" key="2">
    <source>
        <dbReference type="ARBA" id="ARBA00022723"/>
    </source>
</evidence>
<dbReference type="AlphaFoldDB" id="A0A9P7K230"/>
<dbReference type="GO" id="GO:0008270">
    <property type="term" value="F:zinc ion binding"/>
    <property type="evidence" value="ECO:0007669"/>
    <property type="project" value="UniProtKB-KW"/>
</dbReference>
<dbReference type="EMBL" id="JABBWM010000001">
    <property type="protein sequence ID" value="KAG2120772.1"/>
    <property type="molecule type" value="Genomic_DNA"/>
</dbReference>
<keyword evidence="2" id="KW-0479">Metal-binding</keyword>
<evidence type="ECO:0000256" key="5">
    <source>
        <dbReference type="ARBA" id="ARBA00023242"/>
    </source>
</evidence>
<comment type="caution">
    <text evidence="6">The sequence shown here is derived from an EMBL/GenBank/DDBJ whole genome shotgun (WGS) entry which is preliminary data.</text>
</comment>
<proteinExistence type="predicted"/>
<name>A0A9P7K230_9AGAM</name>
<evidence type="ECO:0008006" key="8">
    <source>
        <dbReference type="Google" id="ProtNLM"/>
    </source>
</evidence>
<keyword evidence="3" id="KW-0863">Zinc-finger</keyword>
<dbReference type="GO" id="GO:0005634">
    <property type="term" value="C:nucleus"/>
    <property type="evidence" value="ECO:0007669"/>
    <property type="project" value="UniProtKB-SubCell"/>
</dbReference>
<dbReference type="PANTHER" id="PTHR46481">
    <property type="entry name" value="ZINC FINGER BED DOMAIN-CONTAINING PROTEIN 4"/>
    <property type="match status" value="1"/>
</dbReference>
<dbReference type="RefSeq" id="XP_041300148.1">
    <property type="nucleotide sequence ID" value="XM_041439493.1"/>
</dbReference>